<comment type="caution">
    <text evidence="3">The sequence shown here is derived from an EMBL/GenBank/DDBJ whole genome shotgun (WGS) entry which is preliminary data.</text>
</comment>
<dbReference type="EMBL" id="QGNW01000415">
    <property type="protein sequence ID" value="RVW72417.1"/>
    <property type="molecule type" value="Genomic_DNA"/>
</dbReference>
<sequence length="828" mass="92364">MDLGRVSVEDKPCNESSVGSENKENNVSDAVTATLKFGKEKEEIGELSVCKASNKVLKETAQSTANALNKFTSQIKKPPHRKTSPINWFPRKKVDSYLNRKIKLLQQEVGGMNSTLDETLGDSNPHYSRVLREKIAAKEAAQKAMEAWKAAMVEASWCRILNAARIQSKEAEALLSKAEKSVAEAFEAATAKGVVMYDMPNCSQKSCEIETSSCNGGGSTTHTVAASFETAFEVDKEVAAAVKTAFVRLAHCPSFSKDEFKDVLWKISQNPDTGEKNELSGFSSENESDTGSELEVELQKDGLSSQESKGQKSLNGEMTQRRYKRQVSEKFNTSKLVDIMLERIRCLKEDELASLATIVATCGLNAALAEAENNKLHDPDPATDYAAGLTLNFARRMSSFGTATTKTSSMHYFMDGQMKKKRAESQLPSLGECLVKHMSKLEREVLEAKNTRKNESNVRSGEIPDKSDDGKGDSDNNVTLFETIPDLGSILVKHSSKFEKEIEEGKKNSGELFEMNCKNLDSDTASSEAVPDLGSVLIKHSSKLEKEMEEAKRKCDITFENNDRKFGRMPSRVVSHRKQKVQEVPSLDKFLVKHVSRLEREVQEAKSRSKNCPIEGGNEVTLKKKVNSFSSITHSGENVCGKENIDLNKEVDGKFNREKEESRINFLPQDTKDCSGELCKQIEQENIKSKKMKAMSSVADFESLDKVLVKHISRLEKEKMRLSSKEEVLKVKGNDMNQKSENAGGLDQILVKHISKLEREKMAAAQQPKDQVKYSVARREAREKELQEAWGGLSLGNSIRPHLSKLEQDKAAWIKAEEEERRQAVKML</sequence>
<keyword evidence="1" id="KW-0175">Coiled coil</keyword>
<feature type="coiled-coil region" evidence="1">
    <location>
        <begin position="161"/>
        <end position="188"/>
    </location>
</feature>
<dbReference type="PANTHER" id="PTHR36325">
    <property type="entry name" value="MYOSIN-2 HEAVY CHAIN-LIKE PROTEIN"/>
    <property type="match status" value="1"/>
</dbReference>
<accession>A0A438GJQ0</accession>
<feature type="compositionally biased region" description="Polar residues" evidence="2">
    <location>
        <begin position="302"/>
        <end position="318"/>
    </location>
</feature>
<organism evidence="3 4">
    <name type="scientific">Vitis vinifera</name>
    <name type="common">Grape</name>
    <dbReference type="NCBI Taxonomy" id="29760"/>
    <lineage>
        <taxon>Eukaryota</taxon>
        <taxon>Viridiplantae</taxon>
        <taxon>Streptophyta</taxon>
        <taxon>Embryophyta</taxon>
        <taxon>Tracheophyta</taxon>
        <taxon>Spermatophyta</taxon>
        <taxon>Magnoliopsida</taxon>
        <taxon>eudicotyledons</taxon>
        <taxon>Gunneridae</taxon>
        <taxon>Pentapetalae</taxon>
        <taxon>rosids</taxon>
        <taxon>Vitales</taxon>
        <taxon>Vitaceae</taxon>
        <taxon>Viteae</taxon>
        <taxon>Vitis</taxon>
    </lineage>
</organism>
<proteinExistence type="predicted"/>
<dbReference type="AlphaFoldDB" id="A0A438GJQ0"/>
<feature type="region of interest" description="Disordered" evidence="2">
    <location>
        <begin position="272"/>
        <end position="326"/>
    </location>
</feature>
<gene>
    <name evidence="3" type="ORF">CK203_053642</name>
</gene>
<dbReference type="Proteomes" id="UP000288805">
    <property type="component" value="Unassembled WGS sequence"/>
</dbReference>
<dbReference type="PANTHER" id="PTHR36325:SF1">
    <property type="entry name" value="MYOSIN-2 HEAVY CHAIN-LIKE PROTEIN"/>
    <property type="match status" value="1"/>
</dbReference>
<feature type="compositionally biased region" description="Basic and acidic residues" evidence="2">
    <location>
        <begin position="446"/>
        <end position="474"/>
    </location>
</feature>
<feature type="region of interest" description="Disordered" evidence="2">
    <location>
        <begin position="446"/>
        <end position="479"/>
    </location>
</feature>
<evidence type="ECO:0000256" key="1">
    <source>
        <dbReference type="SAM" id="Coils"/>
    </source>
</evidence>
<name>A0A438GJQ0_VITVI</name>
<evidence type="ECO:0000256" key="2">
    <source>
        <dbReference type="SAM" id="MobiDB-lite"/>
    </source>
</evidence>
<protein>
    <submittedName>
        <fullName evidence="3">Uncharacterized protein</fullName>
    </submittedName>
</protein>
<evidence type="ECO:0000313" key="3">
    <source>
        <dbReference type="EMBL" id="RVW72417.1"/>
    </source>
</evidence>
<feature type="region of interest" description="Disordered" evidence="2">
    <location>
        <begin position="1"/>
        <end position="27"/>
    </location>
</feature>
<evidence type="ECO:0000313" key="4">
    <source>
        <dbReference type="Proteomes" id="UP000288805"/>
    </source>
</evidence>
<reference evidence="3 4" key="1">
    <citation type="journal article" date="2018" name="PLoS Genet.">
        <title>Population sequencing reveals clonal diversity and ancestral inbreeding in the grapevine cultivar Chardonnay.</title>
        <authorList>
            <person name="Roach M.J."/>
            <person name="Johnson D.L."/>
            <person name="Bohlmann J."/>
            <person name="van Vuuren H.J."/>
            <person name="Jones S.J."/>
            <person name="Pretorius I.S."/>
            <person name="Schmidt S.A."/>
            <person name="Borneman A.R."/>
        </authorList>
    </citation>
    <scope>NUCLEOTIDE SEQUENCE [LARGE SCALE GENOMIC DNA]</scope>
    <source>
        <strain evidence="4">cv. Chardonnay</strain>
        <tissue evidence="3">Leaf</tissue>
    </source>
</reference>
<feature type="compositionally biased region" description="Acidic residues" evidence="2">
    <location>
        <begin position="286"/>
        <end position="296"/>
    </location>
</feature>